<reference evidence="1 2" key="1">
    <citation type="submission" date="2017-01" db="EMBL/GenBank/DDBJ databases">
        <title>Comparative genomic analysis of Brazilian Leptospira santarosai.</title>
        <authorList>
            <person name="Moreno L.Z."/>
            <person name="Miraglia F."/>
            <person name="Kremer F.S."/>
            <person name="Eslabao M.R."/>
            <person name="Lilenbaum W."/>
            <person name="Dellagostin O.A."/>
            <person name="Moreno A.M."/>
        </authorList>
    </citation>
    <scope>NUCLEOTIDE SEQUENCE [LARGE SCALE GENOMIC DNA]</scope>
    <source>
        <strain evidence="1 2">M52/8-19</strain>
    </source>
</reference>
<protein>
    <recommendedName>
        <fullName evidence="3">PF05284 family protein</fullName>
    </recommendedName>
</protein>
<comment type="caution">
    <text evidence="1">The sequence shown here is derived from an EMBL/GenBank/DDBJ whole genome shotgun (WGS) entry which is preliminary data.</text>
</comment>
<dbReference type="InterPro" id="IPR007948">
    <property type="entry name" value="DUF736"/>
</dbReference>
<sequence>MSKLGYMSAEKTDKNGKRFFDLEMNLPFCVKMKFFVTENGQKHSPNGKPSSPDFYVYYATNRVGAIWKKISKNSQEFLSAEIVAPSFPDGKLKFALFLNTEDQNTYNAVVSTERERGNEVTEEVPY</sequence>
<evidence type="ECO:0008006" key="3">
    <source>
        <dbReference type="Google" id="ProtNLM"/>
    </source>
</evidence>
<gene>
    <name evidence="1" type="ORF">BWD14_15055</name>
</gene>
<dbReference type="RefSeq" id="WP_046943929.1">
    <property type="nucleotide sequence ID" value="NZ_CP028371.1"/>
</dbReference>
<dbReference type="AlphaFoldDB" id="A0AB73M5X6"/>
<dbReference type="Proteomes" id="UP000189337">
    <property type="component" value="Unassembled WGS sequence"/>
</dbReference>
<accession>A0AB73M5X6</accession>
<organism evidence="1 2">
    <name type="scientific">Leptospira santarosai</name>
    <dbReference type="NCBI Taxonomy" id="28183"/>
    <lineage>
        <taxon>Bacteria</taxon>
        <taxon>Pseudomonadati</taxon>
        <taxon>Spirochaetota</taxon>
        <taxon>Spirochaetia</taxon>
        <taxon>Leptospirales</taxon>
        <taxon>Leptospiraceae</taxon>
        <taxon>Leptospira</taxon>
    </lineage>
</organism>
<dbReference type="Pfam" id="PF05284">
    <property type="entry name" value="DUF736"/>
    <property type="match status" value="1"/>
</dbReference>
<evidence type="ECO:0000313" key="1">
    <source>
        <dbReference type="EMBL" id="ONF91832.1"/>
    </source>
</evidence>
<dbReference type="EMBL" id="MTSU01000016">
    <property type="protein sequence ID" value="ONF91832.1"/>
    <property type="molecule type" value="Genomic_DNA"/>
</dbReference>
<evidence type="ECO:0000313" key="2">
    <source>
        <dbReference type="Proteomes" id="UP000189337"/>
    </source>
</evidence>
<name>A0AB73M5X6_9LEPT</name>
<proteinExistence type="predicted"/>